<feature type="non-terminal residue" evidence="6">
    <location>
        <position position="1"/>
    </location>
</feature>
<evidence type="ECO:0000313" key="6">
    <source>
        <dbReference type="EMBL" id="HIU92252.1"/>
    </source>
</evidence>
<reference evidence="6" key="1">
    <citation type="submission" date="2020-10" db="EMBL/GenBank/DDBJ databases">
        <authorList>
            <person name="Gilroy R."/>
        </authorList>
    </citation>
    <scope>NUCLEOTIDE SEQUENCE</scope>
    <source>
        <strain evidence="6">CHK154-7741</strain>
    </source>
</reference>
<feature type="domain" description="CusB-like beta-barrel" evidence="5">
    <location>
        <begin position="51"/>
        <end position="125"/>
    </location>
</feature>
<dbReference type="AlphaFoldDB" id="A0A9D1MZC8"/>
<evidence type="ECO:0000256" key="4">
    <source>
        <dbReference type="SAM" id="MobiDB-lite"/>
    </source>
</evidence>
<evidence type="ECO:0000313" key="7">
    <source>
        <dbReference type="Proteomes" id="UP000886748"/>
    </source>
</evidence>
<proteinExistence type="inferred from homology"/>
<comment type="similarity">
    <text evidence="2">Belongs to the membrane fusion protein (MFP) (TC 8.A.1) family.</text>
</comment>
<organism evidence="6 7">
    <name type="scientific">Candidatus Limenecus avicola</name>
    <dbReference type="NCBI Taxonomy" id="2840847"/>
    <lineage>
        <taxon>Bacteria</taxon>
        <taxon>Bacillati</taxon>
        <taxon>Bacillota</taxon>
        <taxon>Clostridia</taxon>
        <taxon>Eubacteriales</taxon>
        <taxon>Clostridiaceae</taxon>
        <taxon>Clostridiaceae incertae sedis</taxon>
        <taxon>Candidatus Limenecus</taxon>
    </lineage>
</organism>
<dbReference type="Pfam" id="PF25954">
    <property type="entry name" value="Beta-barrel_RND_2"/>
    <property type="match status" value="1"/>
</dbReference>
<evidence type="ECO:0000256" key="2">
    <source>
        <dbReference type="ARBA" id="ARBA00009477"/>
    </source>
</evidence>
<dbReference type="Gene3D" id="6.20.50.140">
    <property type="match status" value="1"/>
</dbReference>
<dbReference type="InterPro" id="IPR006143">
    <property type="entry name" value="RND_pump_MFP"/>
</dbReference>
<evidence type="ECO:0000256" key="3">
    <source>
        <dbReference type="ARBA" id="ARBA00023054"/>
    </source>
</evidence>
<dbReference type="EMBL" id="DVOD01000028">
    <property type="protein sequence ID" value="HIU92252.1"/>
    <property type="molecule type" value="Genomic_DNA"/>
</dbReference>
<dbReference type="PANTHER" id="PTHR32347">
    <property type="entry name" value="EFFLUX SYSTEM COMPONENT YKNX-RELATED"/>
    <property type="match status" value="1"/>
</dbReference>
<accession>A0A9D1MZC8</accession>
<keyword evidence="3" id="KW-0175">Coiled coil</keyword>
<dbReference type="GO" id="GO:0022857">
    <property type="term" value="F:transmembrane transporter activity"/>
    <property type="evidence" value="ECO:0007669"/>
    <property type="project" value="InterPro"/>
</dbReference>
<comment type="subcellular location">
    <subcellularLocation>
        <location evidence="1">Cell envelope</location>
    </subcellularLocation>
</comment>
<comment type="caution">
    <text evidence="6">The sequence shown here is derived from an EMBL/GenBank/DDBJ whole genome shotgun (WGS) entry which is preliminary data.</text>
</comment>
<dbReference type="NCBIfam" id="TIGR01730">
    <property type="entry name" value="RND_mfp"/>
    <property type="match status" value="1"/>
</dbReference>
<sequence length="216" mass="23875">NNLTNLRYTKIVSPVDGIVVSRAVDVGQTVAASFQTPTLFQVAQDLTNMQIEVNVSEADIGKIKKGQEVEYTLDGYADSVFHGKVTEVRIAPTTVSNVVTYTVIVDVDNKDQKMIPGMTANASIITNKSENVICVPTDALKFTPKEITGGKKYKEQGLWILRNNKPTRISIETGAKDSDRTEIISKELKENDRVIISKKGDKDKTAQGKRPPMRMF</sequence>
<dbReference type="Gene3D" id="2.40.30.170">
    <property type="match status" value="1"/>
</dbReference>
<dbReference type="InterPro" id="IPR058792">
    <property type="entry name" value="Beta-barrel_RND_2"/>
</dbReference>
<dbReference type="PANTHER" id="PTHR32347:SF14">
    <property type="entry name" value="EFFLUX SYSTEM COMPONENT YKNX-RELATED"/>
    <property type="match status" value="1"/>
</dbReference>
<dbReference type="GO" id="GO:0030313">
    <property type="term" value="C:cell envelope"/>
    <property type="evidence" value="ECO:0007669"/>
    <property type="project" value="UniProtKB-SubCell"/>
</dbReference>
<gene>
    <name evidence="6" type="ORF">IAD26_03855</name>
</gene>
<dbReference type="SUPFAM" id="SSF111369">
    <property type="entry name" value="HlyD-like secretion proteins"/>
    <property type="match status" value="1"/>
</dbReference>
<name>A0A9D1MZC8_9CLOT</name>
<evidence type="ECO:0000259" key="5">
    <source>
        <dbReference type="Pfam" id="PF25954"/>
    </source>
</evidence>
<evidence type="ECO:0000256" key="1">
    <source>
        <dbReference type="ARBA" id="ARBA00004196"/>
    </source>
</evidence>
<dbReference type="InterPro" id="IPR050465">
    <property type="entry name" value="UPF0194_transport"/>
</dbReference>
<protein>
    <submittedName>
        <fullName evidence="6">Efflux RND transporter periplasmic adaptor subunit</fullName>
    </submittedName>
</protein>
<dbReference type="GO" id="GO:0016020">
    <property type="term" value="C:membrane"/>
    <property type="evidence" value="ECO:0007669"/>
    <property type="project" value="InterPro"/>
</dbReference>
<reference evidence="6" key="2">
    <citation type="journal article" date="2021" name="PeerJ">
        <title>Extensive microbial diversity within the chicken gut microbiome revealed by metagenomics and culture.</title>
        <authorList>
            <person name="Gilroy R."/>
            <person name="Ravi A."/>
            <person name="Getino M."/>
            <person name="Pursley I."/>
            <person name="Horton D.L."/>
            <person name="Alikhan N.F."/>
            <person name="Baker D."/>
            <person name="Gharbi K."/>
            <person name="Hall N."/>
            <person name="Watson M."/>
            <person name="Adriaenssens E.M."/>
            <person name="Foster-Nyarko E."/>
            <person name="Jarju S."/>
            <person name="Secka A."/>
            <person name="Antonio M."/>
            <person name="Oren A."/>
            <person name="Chaudhuri R.R."/>
            <person name="La Ragione R."/>
            <person name="Hildebrand F."/>
            <person name="Pallen M.J."/>
        </authorList>
    </citation>
    <scope>NUCLEOTIDE SEQUENCE</scope>
    <source>
        <strain evidence="6">CHK154-7741</strain>
    </source>
</reference>
<dbReference type="Gene3D" id="2.40.50.100">
    <property type="match status" value="1"/>
</dbReference>
<feature type="compositionally biased region" description="Basic and acidic residues" evidence="4">
    <location>
        <begin position="194"/>
        <end position="206"/>
    </location>
</feature>
<dbReference type="Proteomes" id="UP000886748">
    <property type="component" value="Unassembled WGS sequence"/>
</dbReference>
<feature type="region of interest" description="Disordered" evidence="4">
    <location>
        <begin position="194"/>
        <end position="216"/>
    </location>
</feature>